<comment type="caution">
    <text evidence="2">The sequence shown here is derived from an EMBL/GenBank/DDBJ whole genome shotgun (WGS) entry which is preliminary data.</text>
</comment>
<proteinExistence type="predicted"/>
<dbReference type="Pfam" id="PF22564">
    <property type="entry name" value="HAAS"/>
    <property type="match status" value="1"/>
</dbReference>
<dbReference type="GeneID" id="98914867"/>
<evidence type="ECO:0000256" key="1">
    <source>
        <dbReference type="SAM" id="Phobius"/>
    </source>
</evidence>
<organism evidence="2 3">
    <name type="scientific">Longibaculum muris</name>
    <dbReference type="NCBI Taxonomy" id="1796628"/>
    <lineage>
        <taxon>Bacteria</taxon>
        <taxon>Bacillati</taxon>
        <taxon>Bacillota</taxon>
        <taxon>Erysipelotrichia</taxon>
        <taxon>Erysipelotrichales</taxon>
        <taxon>Coprobacillaceae</taxon>
        <taxon>Longibaculum</taxon>
    </lineage>
</organism>
<keyword evidence="3" id="KW-1185">Reference proteome</keyword>
<dbReference type="RefSeq" id="WP_132226304.1">
    <property type="nucleotide sequence ID" value="NZ_JANKBF010000008.1"/>
</dbReference>
<dbReference type="EMBL" id="SMCQ01000005">
    <property type="protein sequence ID" value="TCW00948.1"/>
    <property type="molecule type" value="Genomic_DNA"/>
</dbReference>
<accession>A0A4V2W5R2</accession>
<evidence type="ECO:0000313" key="3">
    <source>
        <dbReference type="Proteomes" id="UP000295515"/>
    </source>
</evidence>
<keyword evidence="1" id="KW-1133">Transmembrane helix</keyword>
<reference evidence="2 3" key="1">
    <citation type="submission" date="2019-03" db="EMBL/GenBank/DDBJ databases">
        <title>Genomic Encyclopedia of Type Strains, Phase IV (KMG-IV): sequencing the most valuable type-strain genomes for metagenomic binning, comparative biology and taxonomic classification.</title>
        <authorList>
            <person name="Goeker M."/>
        </authorList>
    </citation>
    <scope>NUCLEOTIDE SEQUENCE [LARGE SCALE GENOMIC DNA]</scope>
    <source>
        <strain evidence="2 3">DSM 29487</strain>
    </source>
</reference>
<gene>
    <name evidence="2" type="ORF">EDD60_10541</name>
</gene>
<name>A0A4V2W5R2_9FIRM</name>
<keyword evidence="1" id="KW-0812">Transmembrane</keyword>
<evidence type="ECO:0000313" key="2">
    <source>
        <dbReference type="EMBL" id="TCW00948.1"/>
    </source>
</evidence>
<dbReference type="Proteomes" id="UP000295515">
    <property type="component" value="Unassembled WGS sequence"/>
</dbReference>
<feature type="transmembrane region" description="Helical" evidence="1">
    <location>
        <begin position="97"/>
        <end position="118"/>
    </location>
</feature>
<feature type="transmembrane region" description="Helical" evidence="1">
    <location>
        <begin position="152"/>
        <end position="170"/>
    </location>
</feature>
<dbReference type="AlphaFoldDB" id="A0A4V2W5R2"/>
<feature type="transmembrane region" description="Helical" evidence="1">
    <location>
        <begin position="125"/>
        <end position="146"/>
    </location>
</feature>
<protein>
    <submittedName>
        <fullName evidence="2">Putative membrane protein</fullName>
    </submittedName>
</protein>
<sequence length="199" mass="22223">MNKQQFIENLKLKLKDESYEYVCQVIEYYDEMISDLIEDGKTEQEAIESLGDINDILSQMKGEEENIVIKKQSKKNMAFISLLLVLGFPLWGSLLATAFLCVLCAYIILWCIPIMTIAVGMAGDVCFIVGIFGSFPLFFTSLSLGLTQLGVSAIYGAFGIIGLILTYLVSRKILAYSQTMTSYIKKSSYQLLRKVGVVC</sequence>
<keyword evidence="1" id="KW-0472">Membrane</keyword>